<keyword evidence="2" id="KW-0808">Transferase</keyword>
<name>A0A4D7QLV4_9HYPH</name>
<evidence type="ECO:0000259" key="1">
    <source>
        <dbReference type="PROSITE" id="PS51729"/>
    </source>
</evidence>
<dbReference type="KEGG" id="paqt:E8L99_10205"/>
<dbReference type="OrthoDB" id="9800945at2"/>
<dbReference type="InterPro" id="IPR016181">
    <property type="entry name" value="Acyl_CoA_acyltransferase"/>
</dbReference>
<sequence length="85" mass="9549">MTDQFRDNVQQNRFELDVDGKLATADYRRTDGVLVIDYVEAEPALRGTGAAGRLMEHLVQVAKAERREIVPRCGYAAGWLRRNAG</sequence>
<feature type="domain" description="N-acetyltransferase" evidence="1">
    <location>
        <begin position="6"/>
        <end position="85"/>
    </location>
</feature>
<dbReference type="Gene3D" id="3.40.630.30">
    <property type="match status" value="1"/>
</dbReference>
<dbReference type="Pfam" id="PF14542">
    <property type="entry name" value="Acetyltransf_CG"/>
    <property type="match status" value="1"/>
</dbReference>
<evidence type="ECO:0000313" key="3">
    <source>
        <dbReference type="Proteomes" id="UP000298588"/>
    </source>
</evidence>
<dbReference type="AlphaFoldDB" id="A0A4D7QLV4"/>
<evidence type="ECO:0000313" key="2">
    <source>
        <dbReference type="EMBL" id="QCK86097.1"/>
    </source>
</evidence>
<dbReference type="Proteomes" id="UP000298588">
    <property type="component" value="Chromosome"/>
</dbReference>
<dbReference type="InterPro" id="IPR031165">
    <property type="entry name" value="GNAT_YJDJ"/>
</dbReference>
<dbReference type="GO" id="GO:0016740">
    <property type="term" value="F:transferase activity"/>
    <property type="evidence" value="ECO:0007669"/>
    <property type="project" value="UniProtKB-KW"/>
</dbReference>
<dbReference type="RefSeq" id="WP_137099429.1">
    <property type="nucleotide sequence ID" value="NZ_CP039865.1"/>
</dbReference>
<keyword evidence="3" id="KW-1185">Reference proteome</keyword>
<reference evidence="2 3" key="1">
    <citation type="submission" date="2019-04" db="EMBL/GenBank/DDBJ databases">
        <title>Phreatobacter aquaticus sp. nov.</title>
        <authorList>
            <person name="Choi A."/>
            <person name="Baek K."/>
        </authorList>
    </citation>
    <scope>NUCLEOTIDE SEQUENCE [LARGE SCALE GENOMIC DNA]</scope>
    <source>
        <strain evidence="2 3">NMCR1094</strain>
    </source>
</reference>
<dbReference type="SUPFAM" id="SSF55729">
    <property type="entry name" value="Acyl-CoA N-acyltransferases (Nat)"/>
    <property type="match status" value="1"/>
</dbReference>
<accession>A0A4D7QLV4</accession>
<dbReference type="EMBL" id="CP039865">
    <property type="protein sequence ID" value="QCK86097.1"/>
    <property type="molecule type" value="Genomic_DNA"/>
</dbReference>
<gene>
    <name evidence="2" type="ORF">E8L99_10205</name>
</gene>
<protein>
    <submittedName>
        <fullName evidence="2">N-acetyltransferase</fullName>
    </submittedName>
</protein>
<organism evidence="2 3">
    <name type="scientific">Phreatobacter aquaticus</name>
    <dbReference type="NCBI Taxonomy" id="2570229"/>
    <lineage>
        <taxon>Bacteria</taxon>
        <taxon>Pseudomonadati</taxon>
        <taxon>Pseudomonadota</taxon>
        <taxon>Alphaproteobacteria</taxon>
        <taxon>Hyphomicrobiales</taxon>
        <taxon>Phreatobacteraceae</taxon>
        <taxon>Phreatobacter</taxon>
    </lineage>
</organism>
<proteinExistence type="predicted"/>
<dbReference type="PROSITE" id="PS51729">
    <property type="entry name" value="GNAT_YJDJ"/>
    <property type="match status" value="1"/>
</dbReference>